<sequence>MDGDASAGISPSPLPPTPLPLPVSAPSTPAPSAPPTPNPLSPFKDANPKPKPNIEPDEPDFDVLDIGPNLRRKRKLHAAGYTAAEVAEVEARAAAIDLAVALDQQDTLFADQTRFTGFEDAVNRLLPWHIWQVPEDELVPSQQRDKEDLASASEQVANLVDIRRRFAKVRRREGTHPSDLPSLIYMLRESTAEVRDELAVVQASLKVAKGKHELQLAEERRVREAAAAKERARMEELERQRRNQFLAQAQAQARQQAAQAAARPPLPATAPVPAVPTVPAHTAVSSTAPSVTPVAVGPTPVAPAATPTPTPTASTTPMAPVRGRPRGRPRGSGRGGTRQPATSHATAAAAAAKKTTSPVQITVAMSLIPAFVAAALLILPNPQNIKAPATIIRTSDDKKNVTLSIDLGSCTQPQLQTLARLLNVQAKLPASAGSSAPSQGATTSAPAATAVSAAAQPSAAAATPAVGTSTTSAPPSAPQ</sequence>
<reference evidence="3" key="1">
    <citation type="journal article" date="2023" name="BMC Genomics">
        <title>Chromosome-level genome assemblies of Cutaneotrichosporon spp. (Trichosporonales, Basidiomycota) reveal imbalanced evolution between nucleotide sequences and chromosome synteny.</title>
        <authorList>
            <person name="Kobayashi Y."/>
            <person name="Kayamori A."/>
            <person name="Aoki K."/>
            <person name="Shiwa Y."/>
            <person name="Matsutani M."/>
            <person name="Fujita N."/>
            <person name="Sugita T."/>
            <person name="Iwasaki W."/>
            <person name="Tanaka N."/>
            <person name="Takashima M."/>
        </authorList>
    </citation>
    <scope>NUCLEOTIDE SEQUENCE</scope>
    <source>
        <strain evidence="3">HIS019</strain>
    </source>
</reference>
<protein>
    <recommendedName>
        <fullName evidence="2">GLTSCR protein conserved domain-containing protein</fullName>
    </recommendedName>
</protein>
<feature type="compositionally biased region" description="Low complexity" evidence="1">
    <location>
        <begin position="247"/>
        <end position="263"/>
    </location>
</feature>
<gene>
    <name evidence="3" type="ORF">CcaverHIS019_0202590</name>
</gene>
<dbReference type="GeneID" id="85492768"/>
<dbReference type="Proteomes" id="UP001233271">
    <property type="component" value="Chromosome 2"/>
</dbReference>
<evidence type="ECO:0000313" key="3">
    <source>
        <dbReference type="EMBL" id="BEI88897.1"/>
    </source>
</evidence>
<dbReference type="PANTHER" id="PTHR48125">
    <property type="entry name" value="LP07818P1"/>
    <property type="match status" value="1"/>
</dbReference>
<dbReference type="Pfam" id="PF15249">
    <property type="entry name" value="GLTSCR1"/>
    <property type="match status" value="1"/>
</dbReference>
<keyword evidence="4" id="KW-1185">Reference proteome</keyword>
<accession>A0AA48L1G8</accession>
<evidence type="ECO:0000256" key="1">
    <source>
        <dbReference type="SAM" id="MobiDB-lite"/>
    </source>
</evidence>
<feature type="region of interest" description="Disordered" evidence="1">
    <location>
        <begin position="247"/>
        <end position="274"/>
    </location>
</feature>
<feature type="compositionally biased region" description="Pro residues" evidence="1">
    <location>
        <begin position="12"/>
        <end position="40"/>
    </location>
</feature>
<feature type="region of interest" description="Disordered" evidence="1">
    <location>
        <begin position="299"/>
        <end position="355"/>
    </location>
</feature>
<feature type="compositionally biased region" description="Low complexity" evidence="1">
    <location>
        <begin position="299"/>
        <end position="322"/>
    </location>
</feature>
<evidence type="ECO:0000259" key="2">
    <source>
        <dbReference type="Pfam" id="PF15249"/>
    </source>
</evidence>
<dbReference type="InterPro" id="IPR015671">
    <property type="entry name" value="GSCR1_dom"/>
</dbReference>
<feature type="domain" description="GLTSCR protein conserved" evidence="2">
    <location>
        <begin position="103"/>
        <end position="200"/>
    </location>
</feature>
<dbReference type="RefSeq" id="XP_060454163.1">
    <property type="nucleotide sequence ID" value="XM_060597251.1"/>
</dbReference>
<feature type="region of interest" description="Disordered" evidence="1">
    <location>
        <begin position="1"/>
        <end position="63"/>
    </location>
</feature>
<feature type="compositionally biased region" description="Pro residues" evidence="1">
    <location>
        <begin position="264"/>
        <end position="274"/>
    </location>
</feature>
<dbReference type="KEGG" id="ccac:CcaHIS019_0202590"/>
<proteinExistence type="predicted"/>
<feature type="region of interest" description="Disordered" evidence="1">
    <location>
        <begin position="431"/>
        <end position="479"/>
    </location>
</feature>
<organism evidence="3 4">
    <name type="scientific">Cutaneotrichosporon cavernicola</name>
    <dbReference type="NCBI Taxonomy" id="279322"/>
    <lineage>
        <taxon>Eukaryota</taxon>
        <taxon>Fungi</taxon>
        <taxon>Dikarya</taxon>
        <taxon>Basidiomycota</taxon>
        <taxon>Agaricomycotina</taxon>
        <taxon>Tremellomycetes</taxon>
        <taxon>Trichosporonales</taxon>
        <taxon>Trichosporonaceae</taxon>
        <taxon>Cutaneotrichosporon</taxon>
    </lineage>
</organism>
<dbReference type="PANTHER" id="PTHR48125:SF10">
    <property type="entry name" value="OS12G0136300 PROTEIN"/>
    <property type="match status" value="1"/>
</dbReference>
<evidence type="ECO:0000313" key="4">
    <source>
        <dbReference type="Proteomes" id="UP001233271"/>
    </source>
</evidence>
<feature type="compositionally biased region" description="Low complexity" evidence="1">
    <location>
        <begin position="341"/>
        <end position="355"/>
    </location>
</feature>
<dbReference type="AlphaFoldDB" id="A0AA48L1G8"/>
<dbReference type="EMBL" id="AP028213">
    <property type="protein sequence ID" value="BEI88897.1"/>
    <property type="molecule type" value="Genomic_DNA"/>
</dbReference>
<name>A0AA48L1G8_9TREE</name>